<sequence>MGSPECGVHGGNCQGVHSTSLGLTSSISLVLYLFLVLTQVCTLSVGFELRAKLCLSSGFHA</sequence>
<evidence type="ECO:0000313" key="1">
    <source>
        <dbReference type="EnsemblPlants" id="PGSC0003DMT400031476"/>
    </source>
</evidence>
<evidence type="ECO:0000313" key="2">
    <source>
        <dbReference type="Proteomes" id="UP000011115"/>
    </source>
</evidence>
<dbReference type="AlphaFoldDB" id="M1AVQ9"/>
<protein>
    <submittedName>
        <fullName evidence="1">Uncharacterized protein</fullName>
    </submittedName>
</protein>
<dbReference type="Proteomes" id="UP000011115">
    <property type="component" value="Unassembled WGS sequence"/>
</dbReference>
<dbReference type="EnsemblPlants" id="PGSC0003DMT400031479">
    <property type="protein sequence ID" value="PGSC0003DMT400031479"/>
    <property type="gene ID" value="PGSC0003DMG400012072"/>
</dbReference>
<dbReference type="PaxDb" id="4113-PGSC0003DMT400031476"/>
<dbReference type="Gramene" id="PGSC0003DMT400031476">
    <property type="protein sequence ID" value="PGSC0003DMT400031476"/>
    <property type="gene ID" value="PGSC0003DMG400012072"/>
</dbReference>
<name>M1AVQ9_SOLTU</name>
<reference evidence="1" key="2">
    <citation type="submission" date="2015-06" db="UniProtKB">
        <authorList>
            <consortium name="EnsemblPlants"/>
        </authorList>
    </citation>
    <scope>IDENTIFICATION</scope>
    <source>
        <strain evidence="1">DM1-3 516 R44</strain>
    </source>
</reference>
<dbReference type="EnsemblPlants" id="PGSC0003DMT400031476">
    <property type="protein sequence ID" value="PGSC0003DMT400031476"/>
    <property type="gene ID" value="PGSC0003DMG400012072"/>
</dbReference>
<accession>M1AVQ9</accession>
<keyword evidence="2" id="KW-1185">Reference proteome</keyword>
<organism evidence="1 2">
    <name type="scientific">Solanum tuberosum</name>
    <name type="common">Potato</name>
    <dbReference type="NCBI Taxonomy" id="4113"/>
    <lineage>
        <taxon>Eukaryota</taxon>
        <taxon>Viridiplantae</taxon>
        <taxon>Streptophyta</taxon>
        <taxon>Embryophyta</taxon>
        <taxon>Tracheophyta</taxon>
        <taxon>Spermatophyta</taxon>
        <taxon>Magnoliopsida</taxon>
        <taxon>eudicotyledons</taxon>
        <taxon>Gunneridae</taxon>
        <taxon>Pentapetalae</taxon>
        <taxon>asterids</taxon>
        <taxon>lamiids</taxon>
        <taxon>Solanales</taxon>
        <taxon>Solanaceae</taxon>
        <taxon>Solanoideae</taxon>
        <taxon>Solaneae</taxon>
        <taxon>Solanum</taxon>
    </lineage>
</organism>
<proteinExistence type="predicted"/>
<dbReference type="Gramene" id="PGSC0003DMT400031479">
    <property type="protein sequence ID" value="PGSC0003DMT400031479"/>
    <property type="gene ID" value="PGSC0003DMG400012072"/>
</dbReference>
<reference evidence="2" key="1">
    <citation type="journal article" date="2011" name="Nature">
        <title>Genome sequence and analysis of the tuber crop potato.</title>
        <authorList>
            <consortium name="The Potato Genome Sequencing Consortium"/>
        </authorList>
    </citation>
    <scope>NUCLEOTIDE SEQUENCE [LARGE SCALE GENOMIC DNA]</scope>
    <source>
        <strain evidence="2">cv. DM1-3 516 R44</strain>
    </source>
</reference>
<dbReference type="HOGENOM" id="CLU_2927151_0_0_1"/>
<dbReference type="InParanoid" id="M1AVQ9"/>